<dbReference type="NCBIfam" id="TIGR00166">
    <property type="entry name" value="S6"/>
    <property type="match status" value="1"/>
</dbReference>
<protein>
    <recommendedName>
        <fullName evidence="5 6">Small ribosomal subunit protein bS6</fullName>
    </recommendedName>
</protein>
<sequence>MALYEHVFLARQDLSQQQVDALVEHYKGVISSHGGSVGRVENWGLKSLTYRVKKNRKAYYTLMDLTCPPAALNEMERQMGLSEDVLRFLTVKVEAHEEGVSAMMQKREERSERGDRGFGDRGDRPNRSFGDRDRGDRGPRSFGDRDGGGDRGPRNFGDRDGAPRRPRDEAGAAE</sequence>
<dbReference type="CDD" id="cd00473">
    <property type="entry name" value="bS6"/>
    <property type="match status" value="1"/>
</dbReference>
<dbReference type="AlphaFoldDB" id="A0A7C9R5R1"/>
<dbReference type="GO" id="GO:0006412">
    <property type="term" value="P:translation"/>
    <property type="evidence" value="ECO:0007669"/>
    <property type="project" value="UniProtKB-UniRule"/>
</dbReference>
<gene>
    <name evidence="6 8" type="primary">rpsF</name>
    <name evidence="8" type="ORF">G6N74_06630</name>
</gene>
<dbReference type="InterPro" id="IPR020814">
    <property type="entry name" value="Ribosomal_S6_plastid/chlpt"/>
</dbReference>
<keyword evidence="2 6" id="KW-0689">Ribosomal protein</keyword>
<evidence type="ECO:0000256" key="2">
    <source>
        <dbReference type="ARBA" id="ARBA00022980"/>
    </source>
</evidence>
<comment type="similarity">
    <text evidence="1 6">Belongs to the bacterial ribosomal protein bS6 family.</text>
</comment>
<dbReference type="SUPFAM" id="SSF54995">
    <property type="entry name" value="Ribosomal protein S6"/>
    <property type="match status" value="1"/>
</dbReference>
<dbReference type="PANTHER" id="PTHR21011">
    <property type="entry name" value="MITOCHONDRIAL 28S RIBOSOMAL PROTEIN S6"/>
    <property type="match status" value="1"/>
</dbReference>
<evidence type="ECO:0000256" key="4">
    <source>
        <dbReference type="ARBA" id="ARBA00035104"/>
    </source>
</evidence>
<evidence type="ECO:0000256" key="3">
    <source>
        <dbReference type="ARBA" id="ARBA00023274"/>
    </source>
</evidence>
<dbReference type="GO" id="GO:0070181">
    <property type="term" value="F:small ribosomal subunit rRNA binding"/>
    <property type="evidence" value="ECO:0007669"/>
    <property type="project" value="TreeGrafter"/>
</dbReference>
<evidence type="ECO:0000256" key="5">
    <source>
        <dbReference type="ARBA" id="ARBA00035294"/>
    </source>
</evidence>
<feature type="region of interest" description="Disordered" evidence="7">
    <location>
        <begin position="99"/>
        <end position="174"/>
    </location>
</feature>
<evidence type="ECO:0000313" key="9">
    <source>
        <dbReference type="Proteomes" id="UP000481252"/>
    </source>
</evidence>
<comment type="caution">
    <text evidence="8">The sequence shown here is derived from an EMBL/GenBank/DDBJ whole genome shotgun (WGS) entry which is preliminary data.</text>
</comment>
<name>A0A7C9R5R1_9HYPH</name>
<dbReference type="InterPro" id="IPR035980">
    <property type="entry name" value="Ribosomal_bS6_sf"/>
</dbReference>
<dbReference type="RefSeq" id="WP_091912218.1">
    <property type="nucleotide sequence ID" value="NZ_JAAKZG010000002.1"/>
</dbReference>
<proteinExistence type="inferred from homology"/>
<dbReference type="GO" id="GO:0003735">
    <property type="term" value="F:structural constituent of ribosome"/>
    <property type="evidence" value="ECO:0007669"/>
    <property type="project" value="InterPro"/>
</dbReference>
<dbReference type="GO" id="GO:0022627">
    <property type="term" value="C:cytosolic small ribosomal subunit"/>
    <property type="evidence" value="ECO:0007669"/>
    <property type="project" value="TreeGrafter"/>
</dbReference>
<dbReference type="PANTHER" id="PTHR21011:SF1">
    <property type="entry name" value="SMALL RIBOSOMAL SUBUNIT PROTEIN BS6M"/>
    <property type="match status" value="1"/>
</dbReference>
<comment type="function">
    <text evidence="4 6">Binds together with bS18 to 16S ribosomal RNA.</text>
</comment>
<keyword evidence="9" id="KW-1185">Reference proteome</keyword>
<dbReference type="Pfam" id="PF01250">
    <property type="entry name" value="Ribosomal_S6"/>
    <property type="match status" value="1"/>
</dbReference>
<dbReference type="Gene3D" id="3.30.70.60">
    <property type="match status" value="1"/>
</dbReference>
<dbReference type="InterPro" id="IPR000529">
    <property type="entry name" value="Ribosomal_bS6"/>
</dbReference>
<evidence type="ECO:0000313" key="8">
    <source>
        <dbReference type="EMBL" id="NGN40734.1"/>
    </source>
</evidence>
<evidence type="ECO:0000256" key="1">
    <source>
        <dbReference type="ARBA" id="ARBA00009512"/>
    </source>
</evidence>
<reference evidence="8 9" key="1">
    <citation type="submission" date="2020-02" db="EMBL/GenBank/DDBJ databases">
        <title>Genome sequence of the type strain CGMCC 1.15528 of Mesorhizobium zhangyense.</title>
        <authorList>
            <person name="Gao J."/>
            <person name="Sun J."/>
        </authorList>
    </citation>
    <scope>NUCLEOTIDE SEQUENCE [LARGE SCALE GENOMIC DNA]</scope>
    <source>
        <strain evidence="8 9">CGMCC 1.15528</strain>
    </source>
</reference>
<dbReference type="InterPro" id="IPR014717">
    <property type="entry name" value="Transl_elong_EF1B/ribsomal_bS6"/>
</dbReference>
<keyword evidence="6" id="KW-0694">RNA-binding</keyword>
<dbReference type="Proteomes" id="UP000481252">
    <property type="component" value="Unassembled WGS sequence"/>
</dbReference>
<accession>A0A7C9R5R1</accession>
<keyword evidence="6" id="KW-0699">rRNA-binding</keyword>
<evidence type="ECO:0000256" key="7">
    <source>
        <dbReference type="SAM" id="MobiDB-lite"/>
    </source>
</evidence>
<dbReference type="HAMAP" id="MF_00360">
    <property type="entry name" value="Ribosomal_bS6"/>
    <property type="match status" value="1"/>
</dbReference>
<keyword evidence="3 6" id="KW-0687">Ribonucleoprotein</keyword>
<evidence type="ECO:0000256" key="6">
    <source>
        <dbReference type="HAMAP-Rule" id="MF_00360"/>
    </source>
</evidence>
<organism evidence="8 9">
    <name type="scientific">Mesorhizobium zhangyense</name>
    <dbReference type="NCBI Taxonomy" id="1776730"/>
    <lineage>
        <taxon>Bacteria</taxon>
        <taxon>Pseudomonadati</taxon>
        <taxon>Pseudomonadota</taxon>
        <taxon>Alphaproteobacteria</taxon>
        <taxon>Hyphomicrobiales</taxon>
        <taxon>Phyllobacteriaceae</taxon>
        <taxon>Mesorhizobium</taxon>
    </lineage>
</organism>
<dbReference type="EMBL" id="JAAKZG010000002">
    <property type="protein sequence ID" value="NGN40734.1"/>
    <property type="molecule type" value="Genomic_DNA"/>
</dbReference>